<feature type="transmembrane region" description="Helical" evidence="11">
    <location>
        <begin position="34"/>
        <end position="53"/>
    </location>
</feature>
<dbReference type="Gene3D" id="1.20.1250.20">
    <property type="entry name" value="MFS general substrate transporter like domains"/>
    <property type="match status" value="2"/>
</dbReference>
<evidence type="ECO:0000256" key="5">
    <source>
        <dbReference type="ARBA" id="ARBA00022475"/>
    </source>
</evidence>
<keyword evidence="13" id="KW-1185">Reference proteome</keyword>
<comment type="function">
    <text evidence="1">Intake of glucose and galactose.</text>
</comment>
<feature type="transmembrane region" description="Helical" evidence="11">
    <location>
        <begin position="264"/>
        <end position="288"/>
    </location>
</feature>
<evidence type="ECO:0000256" key="10">
    <source>
        <dbReference type="ARBA" id="ARBA00023136"/>
    </source>
</evidence>
<feature type="transmembrane region" description="Helical" evidence="11">
    <location>
        <begin position="415"/>
        <end position="435"/>
    </location>
</feature>
<keyword evidence="6" id="KW-0997">Cell inner membrane</keyword>
<keyword evidence="4" id="KW-0813">Transport</keyword>
<feature type="transmembrane region" description="Helical" evidence="11">
    <location>
        <begin position="332"/>
        <end position="349"/>
    </location>
</feature>
<organism evidence="12 13">
    <name type="scientific">Microbulbifer epialgicus</name>
    <dbReference type="NCBI Taxonomy" id="393907"/>
    <lineage>
        <taxon>Bacteria</taxon>
        <taxon>Pseudomonadati</taxon>
        <taxon>Pseudomonadota</taxon>
        <taxon>Gammaproteobacteria</taxon>
        <taxon>Cellvibrionales</taxon>
        <taxon>Microbulbiferaceae</taxon>
        <taxon>Microbulbifer</taxon>
    </lineage>
</organism>
<evidence type="ECO:0000313" key="13">
    <source>
        <dbReference type="Proteomes" id="UP001569428"/>
    </source>
</evidence>
<proteinExistence type="inferred from homology"/>
<dbReference type="InterPro" id="IPR050375">
    <property type="entry name" value="MFS_TsgA-like"/>
</dbReference>
<gene>
    <name evidence="12" type="ORF">ACCI49_20805</name>
</gene>
<evidence type="ECO:0000256" key="8">
    <source>
        <dbReference type="ARBA" id="ARBA00022692"/>
    </source>
</evidence>
<feature type="transmembrane region" description="Helical" evidence="11">
    <location>
        <begin position="308"/>
        <end position="327"/>
    </location>
</feature>
<feature type="transmembrane region" description="Helical" evidence="11">
    <location>
        <begin position="217"/>
        <end position="236"/>
    </location>
</feature>
<evidence type="ECO:0000256" key="7">
    <source>
        <dbReference type="ARBA" id="ARBA00022597"/>
    </source>
</evidence>
<evidence type="ECO:0000256" key="4">
    <source>
        <dbReference type="ARBA" id="ARBA00022448"/>
    </source>
</evidence>
<feature type="transmembrane region" description="Helical" evidence="11">
    <location>
        <begin position="355"/>
        <end position="378"/>
    </location>
</feature>
<evidence type="ECO:0000256" key="1">
    <source>
        <dbReference type="ARBA" id="ARBA00003321"/>
    </source>
</evidence>
<feature type="transmembrane region" description="Helical" evidence="11">
    <location>
        <begin position="390"/>
        <end position="409"/>
    </location>
</feature>
<dbReference type="PANTHER" id="PTHR43702">
    <property type="entry name" value="L-FUCOSE-PROTON SYMPORTER"/>
    <property type="match status" value="1"/>
</dbReference>
<evidence type="ECO:0000256" key="9">
    <source>
        <dbReference type="ARBA" id="ARBA00022989"/>
    </source>
</evidence>
<protein>
    <submittedName>
        <fullName evidence="12">Sugar MFS transporter</fullName>
    </submittedName>
</protein>
<evidence type="ECO:0000256" key="11">
    <source>
        <dbReference type="SAM" id="Phobius"/>
    </source>
</evidence>
<dbReference type="InterPro" id="IPR036259">
    <property type="entry name" value="MFS_trans_sf"/>
</dbReference>
<feature type="transmembrane region" description="Helical" evidence="11">
    <location>
        <begin position="101"/>
        <end position="122"/>
    </location>
</feature>
<feature type="transmembrane region" description="Helical" evidence="11">
    <location>
        <begin position="173"/>
        <end position="192"/>
    </location>
</feature>
<accession>A0ABV4P5S3</accession>
<dbReference type="RefSeq" id="WP_371841154.1">
    <property type="nucleotide sequence ID" value="NZ_JBGMEK010000087.1"/>
</dbReference>
<name>A0ABV4P5S3_9GAMM</name>
<dbReference type="EMBL" id="JBGMEK010000087">
    <property type="protein sequence ID" value="MFA0813345.1"/>
    <property type="molecule type" value="Genomic_DNA"/>
</dbReference>
<dbReference type="PANTHER" id="PTHR43702:SF3">
    <property type="entry name" value="PROTEIN TSGA"/>
    <property type="match status" value="1"/>
</dbReference>
<dbReference type="CDD" id="cd17394">
    <property type="entry name" value="MFS_FucP_like"/>
    <property type="match status" value="1"/>
</dbReference>
<evidence type="ECO:0000256" key="6">
    <source>
        <dbReference type="ARBA" id="ARBA00022519"/>
    </source>
</evidence>
<comment type="subcellular location">
    <subcellularLocation>
        <location evidence="2">Cell inner membrane</location>
        <topology evidence="2">Multi-pass membrane protein</topology>
    </subcellularLocation>
</comment>
<dbReference type="NCBIfam" id="TIGR01272">
    <property type="entry name" value="gluP"/>
    <property type="match status" value="1"/>
</dbReference>
<keyword evidence="5" id="KW-1003">Cell membrane</keyword>
<evidence type="ECO:0000256" key="3">
    <source>
        <dbReference type="ARBA" id="ARBA00009120"/>
    </source>
</evidence>
<dbReference type="InterPro" id="IPR005964">
    <property type="entry name" value="Glc/Gal_transptr_bac"/>
</dbReference>
<keyword evidence="7" id="KW-0762">Sugar transport</keyword>
<dbReference type="Proteomes" id="UP001569428">
    <property type="component" value="Unassembled WGS sequence"/>
</dbReference>
<comment type="caution">
    <text evidence="12">The sequence shown here is derived from an EMBL/GenBank/DDBJ whole genome shotgun (WGS) entry which is preliminary data.</text>
</comment>
<reference evidence="12 13" key="1">
    <citation type="submission" date="2024-08" db="EMBL/GenBank/DDBJ databases">
        <authorList>
            <person name="Ishaq N."/>
        </authorList>
    </citation>
    <scope>NUCLEOTIDE SEQUENCE [LARGE SCALE GENOMIC DNA]</scope>
    <source>
        <strain evidence="12 13">DSM 18651</strain>
    </source>
</reference>
<sequence length="445" mass="47590">MSRMLHESKLSSSIISKSKSVSNNEVFTGSAPGYFNLAALTSLFFIWGFITGLNDVLVPHLKNVFELSYTQAVLVQFYFFAAYFLVSVPAGLLLRRVGYQLGLVLGLLIACAGCLVFIPAARLQIYEVFLLGLFVLASGITLLQVSANPYVIALGSSRSAPSRLNLTQAFNSLGTTLAPVIGGAVFFTSLSMGSDSGSATNIAEFRIREAALVEPPYFWLAVTLLVMVAFFSWIRLPTIPSHQQKAGSRLEADNAFSIWRFPRLTLGAVGIFAYVGAEVAIGSFLVSFFGEPSVAKMPPFEAAHFVSYYWGGAMIGRFAGALLLRYVSAGKMLAVCGVGSTLLIALAMVSSGSIAVWSIVAVGLCNSIMFPTIFSLALRGLGGYTSQGSGVLCMAIVGGAIIPLLQGILADNAGIQFSFLIPMLCYCYIVYYGAFFPTFRGDAQE</sequence>
<keyword evidence="10 11" id="KW-0472">Membrane</keyword>
<keyword evidence="9 11" id="KW-1133">Transmembrane helix</keyword>
<dbReference type="InterPro" id="IPR011701">
    <property type="entry name" value="MFS"/>
</dbReference>
<evidence type="ECO:0000256" key="2">
    <source>
        <dbReference type="ARBA" id="ARBA00004429"/>
    </source>
</evidence>
<dbReference type="Pfam" id="PF07690">
    <property type="entry name" value="MFS_1"/>
    <property type="match status" value="1"/>
</dbReference>
<evidence type="ECO:0000313" key="12">
    <source>
        <dbReference type="EMBL" id="MFA0813345.1"/>
    </source>
</evidence>
<feature type="transmembrane region" description="Helical" evidence="11">
    <location>
        <begin position="73"/>
        <end position="94"/>
    </location>
</feature>
<dbReference type="SUPFAM" id="SSF103473">
    <property type="entry name" value="MFS general substrate transporter"/>
    <property type="match status" value="1"/>
</dbReference>
<feature type="transmembrane region" description="Helical" evidence="11">
    <location>
        <begin position="128"/>
        <end position="152"/>
    </location>
</feature>
<keyword evidence="8 11" id="KW-0812">Transmembrane</keyword>
<comment type="similarity">
    <text evidence="3">Belongs to the major facilitator superfamily. FHS transporter (TC 2.A.1.7) family.</text>
</comment>